<dbReference type="PANTHER" id="PTHR31250:SF27">
    <property type="entry name" value="IQ DOMAIN-CONTAINING PROTEIN IQM5"/>
    <property type="match status" value="1"/>
</dbReference>
<evidence type="ECO:0000256" key="1">
    <source>
        <dbReference type="ARBA" id="ARBA00004123"/>
    </source>
</evidence>
<protein>
    <submittedName>
        <fullName evidence="8">Uncharacterized protein</fullName>
    </submittedName>
</protein>
<keyword evidence="9" id="KW-1185">Reference proteome</keyword>
<keyword evidence="7" id="KW-0812">Transmembrane</keyword>
<dbReference type="Pfam" id="PF00612">
    <property type="entry name" value="IQ"/>
    <property type="match status" value="3"/>
</dbReference>
<dbReference type="InterPro" id="IPR027417">
    <property type="entry name" value="P-loop_NTPase"/>
</dbReference>
<dbReference type="SMART" id="SM00015">
    <property type="entry name" value="IQ"/>
    <property type="match status" value="3"/>
</dbReference>
<feature type="compositionally biased region" description="Polar residues" evidence="6">
    <location>
        <begin position="394"/>
        <end position="405"/>
    </location>
</feature>
<feature type="compositionally biased region" description="Basic and acidic residues" evidence="6">
    <location>
        <begin position="148"/>
        <end position="164"/>
    </location>
</feature>
<evidence type="ECO:0000256" key="3">
    <source>
        <dbReference type="ARBA" id="ARBA00022490"/>
    </source>
</evidence>
<dbReference type="PROSITE" id="PS50096">
    <property type="entry name" value="IQ"/>
    <property type="match status" value="2"/>
</dbReference>
<gene>
    <name evidence="8" type="ORF">G4B88_022389</name>
</gene>
<feature type="region of interest" description="Disordered" evidence="6">
    <location>
        <begin position="694"/>
        <end position="713"/>
    </location>
</feature>
<dbReference type="InterPro" id="IPR000048">
    <property type="entry name" value="IQ_motif_EF-hand-BS"/>
</dbReference>
<dbReference type="Proteomes" id="UP000583929">
    <property type="component" value="Unassembled WGS sequence"/>
</dbReference>
<reference evidence="8 9" key="1">
    <citation type="journal article" date="2020" name="bioRxiv">
        <title>Sequence and annotation of 42 cannabis genomes reveals extensive copy number variation in cannabinoid synthesis and pathogen resistance genes.</title>
        <authorList>
            <person name="Mckernan K.J."/>
            <person name="Helbert Y."/>
            <person name="Kane L.T."/>
            <person name="Ebling H."/>
            <person name="Zhang L."/>
            <person name="Liu B."/>
            <person name="Eaton Z."/>
            <person name="Mclaughlin S."/>
            <person name="Kingan S."/>
            <person name="Baybayan P."/>
            <person name="Concepcion G."/>
            <person name="Jordan M."/>
            <person name="Riva A."/>
            <person name="Barbazuk W."/>
            <person name="Harkins T."/>
        </authorList>
    </citation>
    <scope>NUCLEOTIDE SEQUENCE [LARGE SCALE GENOMIC DNA]</scope>
    <source>
        <strain evidence="9">cv. Jamaican Lion 4</strain>
        <tissue evidence="8">Leaf</tissue>
    </source>
</reference>
<feature type="region of interest" description="Disordered" evidence="6">
    <location>
        <begin position="379"/>
        <end position="409"/>
    </location>
</feature>
<feature type="compositionally biased region" description="Low complexity" evidence="6">
    <location>
        <begin position="785"/>
        <end position="814"/>
    </location>
</feature>
<keyword evidence="3" id="KW-0963">Cytoplasm</keyword>
<accession>A0A7J6HVR9</accession>
<keyword evidence="4" id="KW-0112">Calmodulin-binding</keyword>
<feature type="region of interest" description="Disordered" evidence="6">
    <location>
        <begin position="870"/>
        <end position="908"/>
    </location>
</feature>
<evidence type="ECO:0000313" key="8">
    <source>
        <dbReference type="EMBL" id="KAF4399306.1"/>
    </source>
</evidence>
<dbReference type="GO" id="GO:0005634">
    <property type="term" value="C:nucleus"/>
    <property type="evidence" value="ECO:0007669"/>
    <property type="project" value="UniProtKB-SubCell"/>
</dbReference>
<dbReference type="PANTHER" id="PTHR31250">
    <property type="entry name" value="IQ DOMAIN-CONTAINING PROTEIN IQM3"/>
    <property type="match status" value="1"/>
</dbReference>
<evidence type="ECO:0000256" key="7">
    <source>
        <dbReference type="SAM" id="Phobius"/>
    </source>
</evidence>
<evidence type="ECO:0000256" key="5">
    <source>
        <dbReference type="ARBA" id="ARBA00023242"/>
    </source>
</evidence>
<organism evidence="8 9">
    <name type="scientific">Cannabis sativa</name>
    <name type="common">Hemp</name>
    <name type="synonym">Marijuana</name>
    <dbReference type="NCBI Taxonomy" id="3483"/>
    <lineage>
        <taxon>Eukaryota</taxon>
        <taxon>Viridiplantae</taxon>
        <taxon>Streptophyta</taxon>
        <taxon>Embryophyta</taxon>
        <taxon>Tracheophyta</taxon>
        <taxon>Spermatophyta</taxon>
        <taxon>Magnoliopsida</taxon>
        <taxon>eudicotyledons</taxon>
        <taxon>Gunneridae</taxon>
        <taxon>Pentapetalae</taxon>
        <taxon>rosids</taxon>
        <taxon>fabids</taxon>
        <taxon>Rosales</taxon>
        <taxon>Cannabaceae</taxon>
        <taxon>Cannabis</taxon>
    </lineage>
</organism>
<dbReference type="CDD" id="cd23767">
    <property type="entry name" value="IQCD"/>
    <property type="match status" value="2"/>
</dbReference>
<dbReference type="InterPro" id="IPR044159">
    <property type="entry name" value="IQM"/>
</dbReference>
<evidence type="ECO:0000313" key="9">
    <source>
        <dbReference type="Proteomes" id="UP000583929"/>
    </source>
</evidence>
<keyword evidence="5" id="KW-0539">Nucleus</keyword>
<evidence type="ECO:0000256" key="2">
    <source>
        <dbReference type="ARBA" id="ARBA00004496"/>
    </source>
</evidence>
<keyword evidence="7" id="KW-0472">Membrane</keyword>
<feature type="compositionally biased region" description="Polar residues" evidence="6">
    <location>
        <begin position="870"/>
        <end position="886"/>
    </location>
</feature>
<dbReference type="GO" id="GO:0005516">
    <property type="term" value="F:calmodulin binding"/>
    <property type="evidence" value="ECO:0007669"/>
    <property type="project" value="UniProtKB-KW"/>
</dbReference>
<feature type="transmembrane region" description="Helical" evidence="7">
    <location>
        <begin position="6"/>
        <end position="27"/>
    </location>
</feature>
<feature type="compositionally biased region" description="Basic and acidic residues" evidence="6">
    <location>
        <begin position="898"/>
        <end position="908"/>
    </location>
</feature>
<sequence length="908" mass="102680">MQQLYSSYLLLIIYINSIFKLIVVYFVSELKLLYHLMIHTSVSLNMVELAEVNSNGDINNNDDGKCSYSRTSRDEAMNAAATKVQKVYKSYRTRRSLADCAVVVEELWWKALDFAALRRSSVSFFDSDKPETAISRWSRARTRAAKGKSVERAKEREPRGDRRRGVEEEEDDLVLYLDDLVLVTIWFWTKTKPKENESAKEEEEQGEWVYEEEAVAAISGSRKRGIEKSSQPFFYWLDVGDGKEVTLEKCPRTVLNLQCIKYLGPIERQAYEVIVESGKLLYKQSGCHVETDEGTKWIFVLSTSRKLYVAKKIKGIFQHSSFLAGAATIAAGRLVTHNGILQGIWSYSGHYRPTQENFMEIISYLEQHHVDLTNVKKCPMDDDVPPSNNNNNNLTKSESGNSLSVPNGLKRSNETKMELSMGSSSSKWCTGAGPRISCVREYPSRLQFDALQHLTISPRTRPNSILIPSPRPIPNFHLSSTLPHLGLPSPKTGFQEKGKKKWKLWRSASEGFGSSVKTGMKRTNMTTFEASVESLVSDDAFAAAMAAVVRAQPKDFKVVKREWAAIRIQAFFRGFLARQALRALRAVVRIQAIFRGRQVRKQAAVTLRCMQALVRVQARVRARSAKMSPEGQAVEKLLDENSFETDPIKHAEQGWCDSPGTVSEVKAKLHMRQNGAIKRERVIAYSLSQQKLRPNASPYARTKQPSKSVKHEKLVNNSDCSWLDRWMATKPWENRLMEDMPPEMSPFTRKVDEFPYSSSSGQDSVEVRRNNLTTRITAKPPPPSENQLNHLSSSLSSESHYDETSTSTSSRSATPPLVFRNRKVGNFEQISTRKPSYMNFTKSTEAKLRTCKASSSPNAQRYKMAMAFSNGDTRSSAGSIPPSGSLSKDLFPPMSRSRYYDGVRTRRQ</sequence>
<feature type="region of interest" description="Disordered" evidence="6">
    <location>
        <begin position="145"/>
        <end position="164"/>
    </location>
</feature>
<evidence type="ECO:0000256" key="4">
    <source>
        <dbReference type="ARBA" id="ARBA00022860"/>
    </source>
</evidence>
<feature type="region of interest" description="Disordered" evidence="6">
    <location>
        <begin position="744"/>
        <end position="817"/>
    </location>
</feature>
<comment type="subcellular location">
    <subcellularLocation>
        <location evidence="2">Cytoplasm</location>
    </subcellularLocation>
    <subcellularLocation>
        <location evidence="1">Nucleus</location>
    </subcellularLocation>
</comment>
<dbReference type="Gene3D" id="1.20.5.190">
    <property type="match status" value="1"/>
</dbReference>
<proteinExistence type="predicted"/>
<dbReference type="SUPFAM" id="SSF52540">
    <property type="entry name" value="P-loop containing nucleoside triphosphate hydrolases"/>
    <property type="match status" value="1"/>
</dbReference>
<keyword evidence="7" id="KW-1133">Transmembrane helix</keyword>
<dbReference type="AlphaFoldDB" id="A0A7J6HVR9"/>
<name>A0A7J6HVR9_CANSA</name>
<dbReference type="EMBL" id="JAATIQ010000021">
    <property type="protein sequence ID" value="KAF4399306.1"/>
    <property type="molecule type" value="Genomic_DNA"/>
</dbReference>
<evidence type="ECO:0000256" key="6">
    <source>
        <dbReference type="SAM" id="MobiDB-lite"/>
    </source>
</evidence>
<dbReference type="GO" id="GO:0005737">
    <property type="term" value="C:cytoplasm"/>
    <property type="evidence" value="ECO:0007669"/>
    <property type="project" value="UniProtKB-SubCell"/>
</dbReference>
<comment type="caution">
    <text evidence="8">The sequence shown here is derived from an EMBL/GenBank/DDBJ whole genome shotgun (WGS) entry which is preliminary data.</text>
</comment>